<dbReference type="SUPFAM" id="SSF52266">
    <property type="entry name" value="SGNH hydrolase"/>
    <property type="match status" value="1"/>
</dbReference>
<dbReference type="KEGG" id="csm:CSUB8521_0282"/>
<evidence type="ECO:0000313" key="3">
    <source>
        <dbReference type="Proteomes" id="UP000031135"/>
    </source>
</evidence>
<organism evidence="2 3">
    <name type="scientific">Campylobacter subantarcticus LMG 24374</name>
    <dbReference type="NCBI Taxonomy" id="1388751"/>
    <lineage>
        <taxon>Bacteria</taxon>
        <taxon>Pseudomonadati</taxon>
        <taxon>Campylobacterota</taxon>
        <taxon>Epsilonproteobacteria</taxon>
        <taxon>Campylobacterales</taxon>
        <taxon>Campylobacteraceae</taxon>
        <taxon>Campylobacter</taxon>
    </lineage>
</organism>
<dbReference type="EMBL" id="CP007772">
    <property type="protein sequence ID" value="AJC90175.1"/>
    <property type="molecule type" value="Genomic_DNA"/>
</dbReference>
<feature type="coiled-coil region" evidence="1">
    <location>
        <begin position="358"/>
        <end position="432"/>
    </location>
</feature>
<dbReference type="HOGENOM" id="CLU_036060_0_0_7"/>
<dbReference type="GO" id="GO:0016788">
    <property type="term" value="F:hydrolase activity, acting on ester bonds"/>
    <property type="evidence" value="ECO:0007669"/>
    <property type="project" value="UniProtKB-ARBA"/>
</dbReference>
<dbReference type="CDD" id="cd00229">
    <property type="entry name" value="SGNH_hydrolase"/>
    <property type="match status" value="1"/>
</dbReference>
<evidence type="ECO:0000313" key="2">
    <source>
        <dbReference type="EMBL" id="AJC90175.1"/>
    </source>
</evidence>
<reference evidence="2 3" key="1">
    <citation type="journal article" date="2014" name="Genome Biol. Evol.">
        <title>Comparative Genomics of the Campylobacter lari Group.</title>
        <authorList>
            <person name="Miller W.G."/>
            <person name="Yee E."/>
            <person name="Chapman M.H."/>
            <person name="Smith T.P."/>
            <person name="Bono J.L."/>
            <person name="Huynh S."/>
            <person name="Parker C.T."/>
            <person name="Vandamme P."/>
            <person name="Luong K."/>
            <person name="Korlach J."/>
        </authorList>
    </citation>
    <scope>NUCLEOTIDE SEQUENCE [LARGE SCALE GENOMIC DNA]</scope>
    <source>
        <strain evidence="2 3">LMG 24374</strain>
    </source>
</reference>
<protein>
    <submittedName>
        <fullName evidence="2">Putative lipase</fullName>
    </submittedName>
</protein>
<accession>A0A0A8H929</accession>
<gene>
    <name evidence="2" type="ORF">CSUB8521_0282</name>
</gene>
<name>A0A0A8H929_9BACT</name>
<evidence type="ECO:0000256" key="1">
    <source>
        <dbReference type="SAM" id="Coils"/>
    </source>
</evidence>
<dbReference type="Gene3D" id="3.40.50.1110">
    <property type="entry name" value="SGNH hydrolase"/>
    <property type="match status" value="1"/>
</dbReference>
<sequence>MKKYNVVLLGESHFCFKNGISKGILDCGCECINLSLGGTPSMQNLYELVRNKKILENADLIIFGSSSNDIARYNSIDLFPQSFQVINWLHKELYFLNKKTICFISPTSLYNKDCIKLVNNLHKKLAVKYGFNIIDINQIHLNSSYELIQRDDFHDFDFVMRELGKNIINNIDDFSYPLLKEIENDNPKFYFYPVCDMVNIDKNLFRKKSNSLCKEVVYDLENILKFKTDVIGLNIMGFQCWNDKDEKEIKIYDIDNERMFEKKITVECSYFLDIQNREFLITDKTRVCSIKNKNFSLVGFLLASPDGNYYKDKIEIEILANEIIEIPKRYNFDHLIPPIEWYKEIIDEYCSIMDPIKLQPLQNQISILNSTISSLEQNKIQLSQEKDKIQQDNIVLKQTLNSLPIKKQQLEISNLEQDLINKKLQTRQLSKKLGIRMNDFMPKITMINPASAKARIQNQLSYKLGQAMIVNSKSFLGYIRMPFVLSYIKDKHKQEQKIYQEKIKKDPSLALPPLESYPDYQEALKLKNHLSYKLGQALMQANKTWYGGGVYQIAI</sequence>
<proteinExistence type="predicted"/>
<dbReference type="Proteomes" id="UP000031135">
    <property type="component" value="Chromosome"/>
</dbReference>
<dbReference type="AlphaFoldDB" id="A0A0A8H929"/>
<dbReference type="InterPro" id="IPR036514">
    <property type="entry name" value="SGNH_hydro_sf"/>
</dbReference>
<dbReference type="RefSeq" id="WP_039662728.1">
    <property type="nucleotide sequence ID" value="NZ_CP007772.1"/>
</dbReference>
<keyword evidence="1" id="KW-0175">Coiled coil</keyword>